<gene>
    <name evidence="2" type="ORF">ASZ90_003341</name>
</gene>
<dbReference type="Pfam" id="PF14522">
    <property type="entry name" value="Cytochrome_C7"/>
    <property type="match status" value="1"/>
</dbReference>
<organism evidence="2">
    <name type="scientific">hydrocarbon metagenome</name>
    <dbReference type="NCBI Taxonomy" id="938273"/>
    <lineage>
        <taxon>unclassified sequences</taxon>
        <taxon>metagenomes</taxon>
        <taxon>ecological metagenomes</taxon>
    </lineage>
</organism>
<dbReference type="InterPro" id="IPR029467">
    <property type="entry name" value="Cyt_c7-like"/>
</dbReference>
<dbReference type="EMBL" id="LNQE01000400">
    <property type="protein sequence ID" value="KUG26825.1"/>
    <property type="molecule type" value="Genomic_DNA"/>
</dbReference>
<reference evidence="2" key="1">
    <citation type="journal article" date="2015" name="Proc. Natl. Acad. Sci. U.S.A.">
        <title>Networks of energetic and metabolic interactions define dynamics in microbial communities.</title>
        <authorList>
            <person name="Embree M."/>
            <person name="Liu J.K."/>
            <person name="Al-Bassam M.M."/>
            <person name="Zengler K."/>
        </authorList>
    </citation>
    <scope>NUCLEOTIDE SEQUENCE</scope>
</reference>
<accession>A0A0W8G1C7</accession>
<dbReference type="SUPFAM" id="SSF48695">
    <property type="entry name" value="Multiheme cytochromes"/>
    <property type="match status" value="1"/>
</dbReference>
<dbReference type="Gene3D" id="3.90.10.10">
    <property type="entry name" value="Cytochrome C3"/>
    <property type="match status" value="1"/>
</dbReference>
<proteinExistence type="predicted"/>
<protein>
    <recommendedName>
        <fullName evidence="1">Cytochrome c7-like domain-containing protein</fullName>
    </recommendedName>
</protein>
<dbReference type="AlphaFoldDB" id="A0A0W8G1C7"/>
<name>A0A0W8G1C7_9ZZZZ</name>
<evidence type="ECO:0000259" key="1">
    <source>
        <dbReference type="Pfam" id="PF14522"/>
    </source>
</evidence>
<sequence length="119" mass="13377">MKKIYLVILFILALGIVSLGFITNQQSEKHPDVDWSLGCQECHSEMTPEVYNDWYTSRHGMVNFGCYICHGDGQETFYAKGSDAQCGGCHAGQLVSFDSSKFKSCFDCHNGHTLKFHND</sequence>
<evidence type="ECO:0000313" key="2">
    <source>
        <dbReference type="EMBL" id="KUG26825.1"/>
    </source>
</evidence>
<dbReference type="InterPro" id="IPR036280">
    <property type="entry name" value="Multihaem_cyt_sf"/>
</dbReference>
<feature type="domain" description="Cytochrome c7-like" evidence="1">
    <location>
        <begin position="35"/>
        <end position="90"/>
    </location>
</feature>
<comment type="caution">
    <text evidence="2">The sequence shown here is derived from an EMBL/GenBank/DDBJ whole genome shotgun (WGS) entry which is preliminary data.</text>
</comment>